<dbReference type="PROSITE" id="PS50041">
    <property type="entry name" value="C_TYPE_LECTIN_2"/>
    <property type="match status" value="1"/>
</dbReference>
<dbReference type="SUPFAM" id="SSF56436">
    <property type="entry name" value="C-type lectin-like"/>
    <property type="match status" value="1"/>
</dbReference>
<comment type="caution">
    <text evidence="2">The sequence shown here is derived from an EMBL/GenBank/DDBJ whole genome shotgun (WGS) entry which is preliminary data.</text>
</comment>
<evidence type="ECO:0000313" key="3">
    <source>
        <dbReference type="Proteomes" id="UP001152795"/>
    </source>
</evidence>
<dbReference type="AlphaFoldDB" id="A0A6S7HJ47"/>
<dbReference type="InterPro" id="IPR050111">
    <property type="entry name" value="C-type_lectin/snaclec_domain"/>
</dbReference>
<dbReference type="InterPro" id="IPR001304">
    <property type="entry name" value="C-type_lectin-like"/>
</dbReference>
<evidence type="ECO:0000256" key="1">
    <source>
        <dbReference type="ARBA" id="ARBA00023157"/>
    </source>
</evidence>
<organism evidence="2 3">
    <name type="scientific">Paramuricea clavata</name>
    <name type="common">Red gorgonian</name>
    <name type="synonym">Violescent sea-whip</name>
    <dbReference type="NCBI Taxonomy" id="317549"/>
    <lineage>
        <taxon>Eukaryota</taxon>
        <taxon>Metazoa</taxon>
        <taxon>Cnidaria</taxon>
        <taxon>Anthozoa</taxon>
        <taxon>Octocorallia</taxon>
        <taxon>Malacalcyonacea</taxon>
        <taxon>Plexauridae</taxon>
        <taxon>Paramuricea</taxon>
    </lineage>
</organism>
<dbReference type="CDD" id="cd00037">
    <property type="entry name" value="CLECT"/>
    <property type="match status" value="1"/>
</dbReference>
<dbReference type="PANTHER" id="PTHR22803">
    <property type="entry name" value="MANNOSE, PHOSPHOLIPASE, LECTIN RECEPTOR RELATED"/>
    <property type="match status" value="1"/>
</dbReference>
<dbReference type="InterPro" id="IPR016187">
    <property type="entry name" value="CTDL_fold"/>
</dbReference>
<sequence length="230" mass="26104">MRKGGSLPAPVVVSTHIVDVEEECSLKCLEEFRCFGFNFKSGITDKYINKENCQISGRSLENMEVMNGDDWIFYEVLSTNELKNQSDITEKEFDQNCPGNWTKFHGPHCYYVSEETSATWLTARADCQARGGDLAVPRSKENEQHIYEAMKEREVTKAYIGVYRGKGDLKNKFYTVENDVEASYTNWAGNGPSNSGGNEDCVEIAVRTSSRWNDLPCSGYPRHFICELKL</sequence>
<dbReference type="SMART" id="SM00034">
    <property type="entry name" value="CLECT"/>
    <property type="match status" value="1"/>
</dbReference>
<dbReference type="Proteomes" id="UP001152795">
    <property type="component" value="Unassembled WGS sequence"/>
</dbReference>
<dbReference type="InterPro" id="IPR018378">
    <property type="entry name" value="C-type_lectin_CS"/>
</dbReference>
<accession>A0A6S7HJ47</accession>
<reference evidence="2" key="1">
    <citation type="submission" date="2020-04" db="EMBL/GenBank/DDBJ databases">
        <authorList>
            <person name="Alioto T."/>
            <person name="Alioto T."/>
            <person name="Gomez Garrido J."/>
        </authorList>
    </citation>
    <scope>NUCLEOTIDE SEQUENCE</scope>
    <source>
        <strain evidence="2">A484AB</strain>
    </source>
</reference>
<protein>
    <submittedName>
        <fullName evidence="2">Uncharacterized protein</fullName>
    </submittedName>
</protein>
<dbReference type="Gene3D" id="3.10.100.10">
    <property type="entry name" value="Mannose-Binding Protein A, subunit A"/>
    <property type="match status" value="1"/>
</dbReference>
<dbReference type="InterPro" id="IPR016186">
    <property type="entry name" value="C-type_lectin-like/link_sf"/>
</dbReference>
<keyword evidence="1" id="KW-1015">Disulfide bond</keyword>
<keyword evidence="3" id="KW-1185">Reference proteome</keyword>
<dbReference type="PROSITE" id="PS00615">
    <property type="entry name" value="C_TYPE_LECTIN_1"/>
    <property type="match status" value="1"/>
</dbReference>
<dbReference type="OrthoDB" id="5989547at2759"/>
<proteinExistence type="predicted"/>
<dbReference type="Pfam" id="PF00059">
    <property type="entry name" value="Lectin_C"/>
    <property type="match status" value="1"/>
</dbReference>
<gene>
    <name evidence="2" type="ORF">PACLA_8A021378</name>
</gene>
<name>A0A6S7HJ47_PARCT</name>
<evidence type="ECO:0000313" key="2">
    <source>
        <dbReference type="EMBL" id="CAB4003343.1"/>
    </source>
</evidence>
<dbReference type="EMBL" id="CACRXK020004605">
    <property type="protein sequence ID" value="CAB4003343.1"/>
    <property type="molecule type" value="Genomic_DNA"/>
</dbReference>